<evidence type="ECO:0000313" key="1">
    <source>
        <dbReference type="EMBL" id="KAI5334813.1"/>
    </source>
</evidence>
<name>A0AAD4W1V3_PRUDU</name>
<reference evidence="1 2" key="1">
    <citation type="journal article" date="2022" name="G3 (Bethesda)">
        <title>Whole-genome sequence and methylome profiling of the almond [Prunus dulcis (Mill.) D.A. Webb] cultivar 'Nonpareil'.</title>
        <authorList>
            <person name="D'Amico-Willman K.M."/>
            <person name="Ouma W.Z."/>
            <person name="Meulia T."/>
            <person name="Sideli G.M."/>
            <person name="Gradziel T.M."/>
            <person name="Fresnedo-Ramirez J."/>
        </authorList>
    </citation>
    <scope>NUCLEOTIDE SEQUENCE [LARGE SCALE GENOMIC DNA]</scope>
    <source>
        <strain evidence="1">Clone GOH B32 T37-40</strain>
    </source>
</reference>
<dbReference type="EMBL" id="JAJFAZ020000004">
    <property type="protein sequence ID" value="KAI5334813.1"/>
    <property type="molecule type" value="Genomic_DNA"/>
</dbReference>
<evidence type="ECO:0000313" key="2">
    <source>
        <dbReference type="Proteomes" id="UP001054821"/>
    </source>
</evidence>
<protein>
    <submittedName>
        <fullName evidence="1">Uncharacterized protein</fullName>
    </submittedName>
</protein>
<dbReference type="AlphaFoldDB" id="A0AAD4W1V3"/>
<proteinExistence type="predicted"/>
<keyword evidence="2" id="KW-1185">Reference proteome</keyword>
<accession>A0AAD4W1V3</accession>
<dbReference type="Proteomes" id="UP001054821">
    <property type="component" value="Chromosome 4"/>
</dbReference>
<organism evidence="1 2">
    <name type="scientific">Prunus dulcis</name>
    <name type="common">Almond</name>
    <name type="synonym">Amygdalus dulcis</name>
    <dbReference type="NCBI Taxonomy" id="3755"/>
    <lineage>
        <taxon>Eukaryota</taxon>
        <taxon>Viridiplantae</taxon>
        <taxon>Streptophyta</taxon>
        <taxon>Embryophyta</taxon>
        <taxon>Tracheophyta</taxon>
        <taxon>Spermatophyta</taxon>
        <taxon>Magnoliopsida</taxon>
        <taxon>eudicotyledons</taxon>
        <taxon>Gunneridae</taxon>
        <taxon>Pentapetalae</taxon>
        <taxon>rosids</taxon>
        <taxon>fabids</taxon>
        <taxon>Rosales</taxon>
        <taxon>Rosaceae</taxon>
        <taxon>Amygdaloideae</taxon>
        <taxon>Amygdaleae</taxon>
        <taxon>Prunus</taxon>
    </lineage>
</organism>
<comment type="caution">
    <text evidence="1">The sequence shown here is derived from an EMBL/GenBank/DDBJ whole genome shotgun (WGS) entry which is preliminary data.</text>
</comment>
<gene>
    <name evidence="1" type="ORF">L3X38_024946</name>
</gene>
<sequence length="128" mass="14111">MWDFVQVVVVATRVLEIRFGNWELRQVSGTSEVCLPSAREKAADHGSQRFSRELWNVGKLLTLVAFLGEGLGVSVERWPEVSLADCLIGQRACALVVTADAFMDFSEDIVTLLWSQASEVGKAETPLV</sequence>